<dbReference type="AlphaFoldDB" id="A0A1B1UQN5"/>
<sequence length="528" mass="58177">MRFSNPRSICRHDIRGISRRRFLAAAGAGAIGVIAAPYLSRAADRPVVTSGVQSGDVGADGGVVWARTDRPSQMLVEVATNESFANARALPPIAALPESDFTAKMLLENLPAGQEIFYRVRFCDLAHTGIESEPAVGRFRTAPADRRDVSFVWGGDVAGQGWGINPDDGGMFTFATMRKHRPDFLLHSGDTIYADGPIKGEVTLADGKVWKNVTTPEKAKVAETLDEFRAAHKYNFIDEHVRAFNAEVPVFVQWDDHEVVNNWSSSKELPAAYKERNVALLAARSARAFHEMYPIRASITEPGRIYRTLHYGPHLDVFMLDERSHRGPNGPNQETTYGPESFFLGPAQLAWLKRELLNSRATWKVIASDMPLGLIVYDDARNKKGSEAAAQGDGPPRGRELEIADLLRFIRTSGVVNTVWLTADVHYAAAHYYNPDKAQFGEFDPFWEFVAGPLHAGTFGPNDLDNTFGPEVKFIKAPGPGYQNLPPSAGMQFFGHVRIDGGSGQMTVTLRDRADVALWSTTLDPRPV</sequence>
<dbReference type="SUPFAM" id="SSF56300">
    <property type="entry name" value="Metallo-dependent phosphatases"/>
    <property type="match status" value="1"/>
</dbReference>
<dbReference type="InterPro" id="IPR032093">
    <property type="entry name" value="PhoD_N"/>
</dbReference>
<dbReference type="PANTHER" id="PTHR43606:SF1">
    <property type="entry name" value="PHOD-LIKE PHOSPHATASE METALLOPHOSPHATASE DOMAIN-CONTAINING PROTEIN"/>
    <property type="match status" value="1"/>
</dbReference>
<dbReference type="Pfam" id="PF16655">
    <property type="entry name" value="PhoD_N"/>
    <property type="match status" value="1"/>
</dbReference>
<dbReference type="OrthoDB" id="327733at2"/>
<feature type="domain" description="PhoD-like phosphatase metallophosphatase" evidence="1">
    <location>
        <begin position="152"/>
        <end position="509"/>
    </location>
</feature>
<dbReference type="Proteomes" id="UP000092839">
    <property type="component" value="Chromosome"/>
</dbReference>
<protein>
    <submittedName>
        <fullName evidence="3">Alkaline phosphatase</fullName>
    </submittedName>
</protein>
<dbReference type="InterPro" id="IPR018946">
    <property type="entry name" value="PhoD-like_MPP"/>
</dbReference>
<keyword evidence="4" id="KW-1185">Reference proteome</keyword>
<gene>
    <name evidence="3" type="ORF">LMTR13_38115</name>
</gene>
<dbReference type="Gene3D" id="2.60.40.380">
    <property type="entry name" value="Purple acid phosphatase-like, N-terminal"/>
    <property type="match status" value="1"/>
</dbReference>
<name>A0A1B1UQN5_9BRAD</name>
<evidence type="ECO:0000259" key="2">
    <source>
        <dbReference type="Pfam" id="PF16655"/>
    </source>
</evidence>
<dbReference type="Pfam" id="PF09423">
    <property type="entry name" value="PhoD"/>
    <property type="match status" value="1"/>
</dbReference>
<proteinExistence type="predicted"/>
<dbReference type="PROSITE" id="PS51318">
    <property type="entry name" value="TAT"/>
    <property type="match status" value="1"/>
</dbReference>
<evidence type="ECO:0000259" key="1">
    <source>
        <dbReference type="Pfam" id="PF09423"/>
    </source>
</evidence>
<organism evidence="3 4">
    <name type="scientific">Bradyrhizobium icense</name>
    <dbReference type="NCBI Taxonomy" id="1274631"/>
    <lineage>
        <taxon>Bacteria</taxon>
        <taxon>Pseudomonadati</taxon>
        <taxon>Pseudomonadota</taxon>
        <taxon>Alphaproteobacteria</taxon>
        <taxon>Hyphomicrobiales</taxon>
        <taxon>Nitrobacteraceae</taxon>
        <taxon>Bradyrhizobium</taxon>
    </lineage>
</organism>
<dbReference type="InterPro" id="IPR052900">
    <property type="entry name" value="Phospholipid_Metab_Enz"/>
</dbReference>
<feature type="domain" description="Phospholipase D N-terminal" evidence="2">
    <location>
        <begin position="51"/>
        <end position="141"/>
    </location>
</feature>
<dbReference type="STRING" id="1274631.LMTR13_38115"/>
<dbReference type="Gene3D" id="3.60.21.70">
    <property type="entry name" value="PhoD-like phosphatase"/>
    <property type="match status" value="1"/>
</dbReference>
<dbReference type="InterPro" id="IPR038607">
    <property type="entry name" value="PhoD-like_sf"/>
</dbReference>
<dbReference type="InterPro" id="IPR029052">
    <property type="entry name" value="Metallo-depent_PP-like"/>
</dbReference>
<dbReference type="EMBL" id="CP016428">
    <property type="protein sequence ID" value="ANW05092.1"/>
    <property type="molecule type" value="Genomic_DNA"/>
</dbReference>
<accession>A0A1B1UQN5</accession>
<reference evidence="3 4" key="1">
    <citation type="submission" date="2016-07" db="EMBL/GenBank/DDBJ databases">
        <title>Complete genome sequence of Bradyrhizobium icense LMTR 13T, a potential inoculant strain isolated from lima bean (Phaseolus lunatus) in Peru.</title>
        <authorList>
            <person name="Ormeno-Orrillo E."/>
            <person name="Duran D."/>
            <person name="Rogel M.A."/>
            <person name="Rey L."/>
            <person name="Imperial J."/>
            <person name="Ruiz-Argueso T."/>
            <person name="Martinez-Romero E."/>
        </authorList>
    </citation>
    <scope>NUCLEOTIDE SEQUENCE [LARGE SCALE GENOMIC DNA]</scope>
    <source>
        <strain evidence="3 4">LMTR 13</strain>
    </source>
</reference>
<dbReference type="PANTHER" id="PTHR43606">
    <property type="entry name" value="PHOSPHATASE, PUTATIVE (AFU_ORTHOLOGUE AFUA_6G08710)-RELATED"/>
    <property type="match status" value="1"/>
</dbReference>
<dbReference type="CDD" id="cd07389">
    <property type="entry name" value="MPP_PhoD"/>
    <property type="match status" value="1"/>
</dbReference>
<dbReference type="RefSeq" id="WP_065732225.1">
    <property type="nucleotide sequence ID" value="NZ_CP016428.1"/>
</dbReference>
<evidence type="ECO:0000313" key="4">
    <source>
        <dbReference type="Proteomes" id="UP000092839"/>
    </source>
</evidence>
<evidence type="ECO:0000313" key="3">
    <source>
        <dbReference type="EMBL" id="ANW05092.1"/>
    </source>
</evidence>
<dbReference type="InterPro" id="IPR006311">
    <property type="entry name" value="TAT_signal"/>
</dbReference>
<dbReference type="KEGG" id="bic:LMTR13_38115"/>